<dbReference type="Pfam" id="PF12551">
    <property type="entry name" value="PHBC_N"/>
    <property type="match status" value="1"/>
</dbReference>
<name>A0A515DH03_9BURK</name>
<dbReference type="KEGG" id="rhf:EUB48_06390"/>
<reference evidence="2 3" key="1">
    <citation type="submission" date="2019-01" db="EMBL/GenBank/DDBJ databases">
        <title>Genomic insights into a novel species Rhodoferax sp.</title>
        <authorList>
            <person name="Jin L."/>
        </authorList>
    </citation>
    <scope>NUCLEOTIDE SEQUENCE [LARGE SCALE GENOMIC DNA]</scope>
    <source>
        <strain evidence="2 3">CHu59-6-5</strain>
    </source>
</reference>
<proteinExistence type="predicted"/>
<evidence type="ECO:0000259" key="1">
    <source>
        <dbReference type="Pfam" id="PF12551"/>
    </source>
</evidence>
<protein>
    <recommendedName>
        <fullName evidence="1">Poly-beta-hydroxybutyrate polymerase N-terminal domain-containing protein</fullName>
    </recommendedName>
</protein>
<feature type="domain" description="Poly-beta-hydroxybutyrate polymerase N-terminal" evidence="1">
    <location>
        <begin position="31"/>
        <end position="54"/>
    </location>
</feature>
<dbReference type="AlphaFoldDB" id="A0A515DH03"/>
<keyword evidence="3" id="KW-1185">Reference proteome</keyword>
<dbReference type="EMBL" id="CP035503">
    <property type="protein sequence ID" value="QDL39669.1"/>
    <property type="molecule type" value="Genomic_DNA"/>
</dbReference>
<dbReference type="Proteomes" id="UP000316798">
    <property type="component" value="Chromosome"/>
</dbReference>
<accession>A0A515DH03</accession>
<gene>
    <name evidence="2" type="ORF">EUB48_06390</name>
</gene>
<organism evidence="2 3">
    <name type="scientific">Rhodoferax sediminis</name>
    <dbReference type="NCBI Taxonomy" id="2509614"/>
    <lineage>
        <taxon>Bacteria</taxon>
        <taxon>Pseudomonadati</taxon>
        <taxon>Pseudomonadota</taxon>
        <taxon>Betaproteobacteria</taxon>
        <taxon>Burkholderiales</taxon>
        <taxon>Comamonadaceae</taxon>
        <taxon>Rhodoferax</taxon>
    </lineage>
</organism>
<evidence type="ECO:0000313" key="3">
    <source>
        <dbReference type="Proteomes" id="UP000316798"/>
    </source>
</evidence>
<sequence length="108" mass="11820">MLNPSYSYSKDASALLTDHQRCTVSWHASCRGLSPASLGSAYTDWLVHLAISPGEPQELVAKAARRRPASSWARVPVVLTSRPDSAHSRIASCAIALLLIKHHFRELT</sequence>
<dbReference type="InterPro" id="IPR022211">
    <property type="entry name" value="PHBC_N"/>
</dbReference>
<evidence type="ECO:0000313" key="2">
    <source>
        <dbReference type="EMBL" id="QDL39669.1"/>
    </source>
</evidence>